<evidence type="ECO:0000313" key="2">
    <source>
        <dbReference type="EMBL" id="OQW89847.1"/>
    </source>
</evidence>
<evidence type="ECO:0000313" key="3">
    <source>
        <dbReference type="Proteomes" id="UP000192505"/>
    </source>
</evidence>
<dbReference type="InterPro" id="IPR012675">
    <property type="entry name" value="Beta-grasp_dom_sf"/>
</dbReference>
<dbReference type="EMBL" id="MTEI01000001">
    <property type="protein sequence ID" value="OQW89847.1"/>
    <property type="molecule type" value="Genomic_DNA"/>
</dbReference>
<dbReference type="SUPFAM" id="SSF54285">
    <property type="entry name" value="MoaD/ThiS"/>
    <property type="match status" value="1"/>
</dbReference>
<protein>
    <submittedName>
        <fullName evidence="2">Molybdopterin synthase sulfur carrier subunit</fullName>
    </submittedName>
</protein>
<organism evidence="2 3">
    <name type="scientific">Rhodoferax ferrireducens</name>
    <dbReference type="NCBI Taxonomy" id="192843"/>
    <lineage>
        <taxon>Bacteria</taxon>
        <taxon>Pseudomonadati</taxon>
        <taxon>Pseudomonadota</taxon>
        <taxon>Betaproteobacteria</taxon>
        <taxon>Burkholderiales</taxon>
        <taxon>Comamonadaceae</taxon>
        <taxon>Rhodoferax</taxon>
    </lineage>
</organism>
<proteinExistence type="predicted"/>
<accession>A0A1W9KYN2</accession>
<name>A0A1W9KYN2_9BURK</name>
<dbReference type="AlphaFoldDB" id="A0A1W9KYN2"/>
<dbReference type="Proteomes" id="UP000192505">
    <property type="component" value="Unassembled WGS sequence"/>
</dbReference>
<dbReference type="InterPro" id="IPR016155">
    <property type="entry name" value="Mopterin_synth/thiamin_S_b"/>
</dbReference>
<comment type="caution">
    <text evidence="2">The sequence shown here is derived from an EMBL/GenBank/DDBJ whole genome shotgun (WGS) entry which is preliminary data.</text>
</comment>
<evidence type="ECO:0000259" key="1">
    <source>
        <dbReference type="Pfam" id="PF14451"/>
    </source>
</evidence>
<reference evidence="2 3" key="1">
    <citation type="submission" date="2017-01" db="EMBL/GenBank/DDBJ databases">
        <title>Novel large sulfur bacteria in the metagenomes of groundwater-fed chemosynthetic microbial mats in the Lake Huron basin.</title>
        <authorList>
            <person name="Sharrar A.M."/>
            <person name="Flood B.E."/>
            <person name="Bailey J.V."/>
            <person name="Jones D.S."/>
            <person name="Biddanda B."/>
            <person name="Ruberg S.A."/>
            <person name="Marcus D.N."/>
            <person name="Dick G.J."/>
        </authorList>
    </citation>
    <scope>NUCLEOTIDE SEQUENCE [LARGE SCALE GENOMIC DNA]</scope>
    <source>
        <strain evidence="2">A7</strain>
    </source>
</reference>
<dbReference type="InterPro" id="IPR027798">
    <property type="entry name" value="Ub_Mut7C"/>
</dbReference>
<gene>
    <name evidence="2" type="ORF">BWK72_00955</name>
</gene>
<dbReference type="Pfam" id="PF14451">
    <property type="entry name" value="Ub-Mut7C"/>
    <property type="match status" value="1"/>
</dbReference>
<dbReference type="CDD" id="cd17040">
    <property type="entry name" value="Ubl_MoaD_like"/>
    <property type="match status" value="1"/>
</dbReference>
<dbReference type="Gene3D" id="3.10.20.30">
    <property type="match status" value="1"/>
</dbReference>
<feature type="domain" description="Ubiquitin Mut7-C" evidence="1">
    <location>
        <begin position="2"/>
        <end position="79"/>
    </location>
</feature>
<sequence length="84" mass="9310">MKITFKLFATLTDYLPTQDKYVNAVDLEVAPGTTIGQVVEQHRLPAKWVHLVLVNGTYIAPEQRWAHVLTDGDVLAIWPPIAGG</sequence>